<dbReference type="InterPro" id="IPR020841">
    <property type="entry name" value="PKS_Beta-ketoAc_synthase_dom"/>
</dbReference>
<dbReference type="AlphaFoldDB" id="A0A0F9VPT3"/>
<dbReference type="PANTHER" id="PTHR11712">
    <property type="entry name" value="POLYKETIDE SYNTHASE-RELATED"/>
    <property type="match status" value="1"/>
</dbReference>
<dbReference type="Pfam" id="PF00109">
    <property type="entry name" value="ketoacyl-synt"/>
    <property type="match status" value="1"/>
</dbReference>
<comment type="similarity">
    <text evidence="1">Belongs to the thiolase-like superfamily. Beta-ketoacyl-ACP synthases family.</text>
</comment>
<gene>
    <name evidence="4" type="ORF">LCGC14_0112880</name>
</gene>
<dbReference type="Gene3D" id="3.40.47.10">
    <property type="match status" value="1"/>
</dbReference>
<accession>A0A0F9VPT3</accession>
<feature type="domain" description="Ketosynthase family 3 (KS3)" evidence="3">
    <location>
        <begin position="1"/>
        <end position="368"/>
    </location>
</feature>
<organism evidence="4">
    <name type="scientific">marine sediment metagenome</name>
    <dbReference type="NCBI Taxonomy" id="412755"/>
    <lineage>
        <taxon>unclassified sequences</taxon>
        <taxon>metagenomes</taxon>
        <taxon>ecological metagenomes</taxon>
    </lineage>
</organism>
<dbReference type="GO" id="GO:0004315">
    <property type="term" value="F:3-oxoacyl-[acyl-carrier-protein] synthase activity"/>
    <property type="evidence" value="ECO:0007669"/>
    <property type="project" value="TreeGrafter"/>
</dbReference>
<dbReference type="InterPro" id="IPR014031">
    <property type="entry name" value="Ketoacyl_synth_C"/>
</dbReference>
<comment type="caution">
    <text evidence="4">The sequence shown here is derived from an EMBL/GenBank/DDBJ whole genome shotgun (WGS) entry which is preliminary data.</text>
</comment>
<dbReference type="PANTHER" id="PTHR11712:SF336">
    <property type="entry name" value="3-OXOACYL-[ACYL-CARRIER-PROTEIN] SYNTHASE, MITOCHONDRIAL"/>
    <property type="match status" value="1"/>
</dbReference>
<dbReference type="PROSITE" id="PS52004">
    <property type="entry name" value="KS3_2"/>
    <property type="match status" value="1"/>
</dbReference>
<evidence type="ECO:0000259" key="3">
    <source>
        <dbReference type="PROSITE" id="PS52004"/>
    </source>
</evidence>
<proteinExistence type="inferred from homology"/>
<evidence type="ECO:0000256" key="1">
    <source>
        <dbReference type="ARBA" id="ARBA00008467"/>
    </source>
</evidence>
<evidence type="ECO:0000313" key="4">
    <source>
        <dbReference type="EMBL" id="KKO01933.1"/>
    </source>
</evidence>
<dbReference type="SUPFAM" id="SSF53901">
    <property type="entry name" value="Thiolase-like"/>
    <property type="match status" value="1"/>
</dbReference>
<dbReference type="InterPro" id="IPR014030">
    <property type="entry name" value="Ketoacyl_synth_N"/>
</dbReference>
<dbReference type="Pfam" id="PF02801">
    <property type="entry name" value="Ketoacyl-synt_C"/>
    <property type="match status" value="1"/>
</dbReference>
<reference evidence="4" key="1">
    <citation type="journal article" date="2015" name="Nature">
        <title>Complex archaea that bridge the gap between prokaryotes and eukaryotes.</title>
        <authorList>
            <person name="Spang A."/>
            <person name="Saw J.H."/>
            <person name="Jorgensen S.L."/>
            <person name="Zaremba-Niedzwiedzka K."/>
            <person name="Martijn J."/>
            <person name="Lind A.E."/>
            <person name="van Eijk R."/>
            <person name="Schleper C."/>
            <person name="Guy L."/>
            <person name="Ettema T.J."/>
        </authorList>
    </citation>
    <scope>NUCLEOTIDE SEQUENCE</scope>
</reference>
<evidence type="ECO:0000256" key="2">
    <source>
        <dbReference type="ARBA" id="ARBA00022679"/>
    </source>
</evidence>
<protein>
    <recommendedName>
        <fullName evidence="3">Ketosynthase family 3 (KS3) domain-containing protein</fullName>
    </recommendedName>
</protein>
<dbReference type="InterPro" id="IPR016039">
    <property type="entry name" value="Thiolase-like"/>
</dbReference>
<sequence length="369" mass="39898">MIYLTHARTISGGELHEFHGINVPQRAHFFPDTYKRARLGISYPPHNLMEKCLDEPFCQMITKSNRGKTALILSTGSQIWIHDSGRFPQKAPELEYKLKLPYISMTQIYAGRMASRFGATGHVTTDGSACASSLKVMMDVSNLIENYGFERVVVVAVDDVVCNTQLNIFGEAGASVTIEEEERGLLPSAFDGVNGGFRLGQGAALAVFDRGHDAMQDPMAQLLGQFTASEMLDNSIGQRLDGQGFTDAIEGALHKAQLSKSEISVIKTHGTGTDLNNQSEKAGIEAAGLGDFVATSYKPDIGHTMGPSGLLETILLLEDMKRGQVPAIANRTRDDDVYLSKPVDTPEGNILSLAAGMGNIYSAALFKPL</sequence>
<keyword evidence="2" id="KW-0808">Transferase</keyword>
<dbReference type="GO" id="GO:0006633">
    <property type="term" value="P:fatty acid biosynthetic process"/>
    <property type="evidence" value="ECO:0007669"/>
    <property type="project" value="TreeGrafter"/>
</dbReference>
<name>A0A0F9VPT3_9ZZZZ</name>
<dbReference type="InterPro" id="IPR000794">
    <property type="entry name" value="Beta-ketoacyl_synthase"/>
</dbReference>
<dbReference type="EMBL" id="LAZR01000033">
    <property type="protein sequence ID" value="KKO01933.1"/>
    <property type="molecule type" value="Genomic_DNA"/>
</dbReference>